<name>A0A851GH33_9BACT</name>
<evidence type="ECO:0000256" key="1">
    <source>
        <dbReference type="SAM" id="Phobius"/>
    </source>
</evidence>
<dbReference type="Proteomes" id="UP000557872">
    <property type="component" value="Unassembled WGS sequence"/>
</dbReference>
<feature type="transmembrane region" description="Helical" evidence="1">
    <location>
        <begin position="225"/>
        <end position="243"/>
    </location>
</feature>
<dbReference type="AlphaFoldDB" id="A0A851GH33"/>
<feature type="transmembrane region" description="Helical" evidence="1">
    <location>
        <begin position="170"/>
        <end position="192"/>
    </location>
</feature>
<proteinExistence type="predicted"/>
<keyword evidence="3" id="KW-1185">Reference proteome</keyword>
<organism evidence="2 3">
    <name type="scientific">Oceaniferula marina</name>
    <dbReference type="NCBI Taxonomy" id="2748318"/>
    <lineage>
        <taxon>Bacteria</taxon>
        <taxon>Pseudomonadati</taxon>
        <taxon>Verrucomicrobiota</taxon>
        <taxon>Verrucomicrobiia</taxon>
        <taxon>Verrucomicrobiales</taxon>
        <taxon>Verrucomicrobiaceae</taxon>
        <taxon>Oceaniferula</taxon>
    </lineage>
</organism>
<evidence type="ECO:0000313" key="2">
    <source>
        <dbReference type="EMBL" id="NWK57098.1"/>
    </source>
</evidence>
<feature type="transmembrane region" description="Helical" evidence="1">
    <location>
        <begin position="12"/>
        <end position="34"/>
    </location>
</feature>
<sequence length="250" mass="28572">MRVFYILFRKEFKNYFLTPFGWVVLALVLFMQGLSMSSAMEQMKDAPMLDNFLLVSLKTPNFWFYFLFIFPLLTMRLFADEAKTGTLETLMTAPVTTTQVVFSKYLAAFCFYALLWLPLLLHLKIFALVTGQPAPVETGHILGTYSILLLMGAFFLAIGCFASTLTSSQIVAGIITIAFLVILFFLGFIPYYTGEGFKANVLFQYVSIQEHLINFAKGLVDTRPIVYYLSMAGLFLFLTHMTLDFRRWKV</sequence>
<feature type="transmembrane region" description="Helical" evidence="1">
    <location>
        <begin position="62"/>
        <end position="79"/>
    </location>
</feature>
<evidence type="ECO:0000313" key="3">
    <source>
        <dbReference type="Proteomes" id="UP000557872"/>
    </source>
</evidence>
<keyword evidence="1" id="KW-0812">Transmembrane</keyword>
<keyword evidence="1" id="KW-1133">Transmembrane helix</keyword>
<dbReference type="Pfam" id="PF12730">
    <property type="entry name" value="ABC2_membrane_4"/>
    <property type="match status" value="1"/>
</dbReference>
<dbReference type="EMBL" id="JACBAZ010000008">
    <property type="protein sequence ID" value="NWK57098.1"/>
    <property type="molecule type" value="Genomic_DNA"/>
</dbReference>
<feature type="transmembrane region" description="Helical" evidence="1">
    <location>
        <begin position="141"/>
        <end position="163"/>
    </location>
</feature>
<comment type="caution">
    <text evidence="2">The sequence shown here is derived from an EMBL/GenBank/DDBJ whole genome shotgun (WGS) entry which is preliminary data.</text>
</comment>
<dbReference type="RefSeq" id="WP_178933931.1">
    <property type="nucleotide sequence ID" value="NZ_JACBAZ010000008.1"/>
</dbReference>
<reference evidence="2 3" key="1">
    <citation type="submission" date="2020-07" db="EMBL/GenBank/DDBJ databases">
        <title>Roseicoccus Jingziensis gen. nov., sp. nov., isolated from coastal seawater.</title>
        <authorList>
            <person name="Feng X."/>
        </authorList>
    </citation>
    <scope>NUCLEOTIDE SEQUENCE [LARGE SCALE GENOMIC DNA]</scope>
    <source>
        <strain evidence="2 3">N1E253</strain>
    </source>
</reference>
<gene>
    <name evidence="2" type="ORF">HW115_15860</name>
</gene>
<accession>A0A851GH33</accession>
<protein>
    <submittedName>
        <fullName evidence="2">ABC transporter permease</fullName>
    </submittedName>
</protein>
<keyword evidence="1" id="KW-0472">Membrane</keyword>
<feature type="transmembrane region" description="Helical" evidence="1">
    <location>
        <begin position="100"/>
        <end position="121"/>
    </location>
</feature>
<dbReference type="PANTHER" id="PTHR43471">
    <property type="entry name" value="ABC TRANSPORTER PERMEASE"/>
    <property type="match status" value="1"/>
</dbReference>